<dbReference type="InterPro" id="IPR007362">
    <property type="entry name" value="DUF429"/>
</dbReference>
<evidence type="ECO:0000313" key="1">
    <source>
        <dbReference type="EMBL" id="MDF2255014.1"/>
    </source>
</evidence>
<dbReference type="RefSeq" id="WP_275808513.1">
    <property type="nucleotide sequence ID" value="NZ_BAAANM010000012.1"/>
</dbReference>
<keyword evidence="2" id="KW-1185">Reference proteome</keyword>
<reference evidence="1 2" key="1">
    <citation type="submission" date="2023-03" db="EMBL/GenBank/DDBJ databases">
        <title>Draft genome sequence of type strain Streptomyces ferralitis JCM 14344.</title>
        <authorList>
            <person name="Klaysubun C."/>
            <person name="Duangmal K."/>
        </authorList>
    </citation>
    <scope>NUCLEOTIDE SEQUENCE [LARGE SCALE GENOMIC DNA]</scope>
    <source>
        <strain evidence="1 2">JCM 14344</strain>
    </source>
</reference>
<organism evidence="1 2">
    <name type="scientific">Streptantibioticus ferralitis</name>
    <dbReference type="NCBI Taxonomy" id="236510"/>
    <lineage>
        <taxon>Bacteria</taxon>
        <taxon>Bacillati</taxon>
        <taxon>Actinomycetota</taxon>
        <taxon>Actinomycetes</taxon>
        <taxon>Kitasatosporales</taxon>
        <taxon>Streptomycetaceae</taxon>
        <taxon>Streptantibioticus</taxon>
    </lineage>
</organism>
<accession>A0ABT5YTY5</accession>
<proteinExistence type="predicted"/>
<dbReference type="EMBL" id="JARHTQ010000002">
    <property type="protein sequence ID" value="MDF2255014.1"/>
    <property type="molecule type" value="Genomic_DNA"/>
</dbReference>
<evidence type="ECO:0000313" key="2">
    <source>
        <dbReference type="Proteomes" id="UP001220022"/>
    </source>
</evidence>
<dbReference type="Pfam" id="PF04250">
    <property type="entry name" value="DUF429"/>
    <property type="match status" value="1"/>
</dbReference>
<comment type="caution">
    <text evidence="1">The sequence shown here is derived from an EMBL/GenBank/DDBJ whole genome shotgun (WGS) entry which is preliminary data.</text>
</comment>
<gene>
    <name evidence="1" type="ORF">P2L57_04495</name>
</gene>
<sequence length="227" mass="24927">MTVLGVDACAVGWVGVVLRDGQFHGSYVARDLDVLLAEVPDAAVVGIDMPLGLLETAAWRRADLLAADWLGRHRSRVFRVAPRPIWEEADYATANQRCREFTGSGLSRQAWALKGKLREANSRREHGDDRLYEVHPEISFAAMNDSQPVSWSKRSWNGQMTRRRLLVAHGIAVPEHFAGAVGTVAPDDILDACAAAWSAARISCHTAQPLPDPPERTLGGLPVAIWY</sequence>
<dbReference type="Proteomes" id="UP001220022">
    <property type="component" value="Unassembled WGS sequence"/>
</dbReference>
<name>A0ABT5YTY5_9ACTN</name>
<protein>
    <submittedName>
        <fullName evidence="1">DUF429 domain-containing protein</fullName>
    </submittedName>
</protein>